<reference evidence="9 10" key="1">
    <citation type="submission" date="2019-07" db="EMBL/GenBank/DDBJ databases">
        <title>Genomic Encyclopedia of Type Strains, Phase IV (KMG-IV): sequencing the most valuable type-strain genomes for metagenomic binning, comparative biology and taxonomic classification.</title>
        <authorList>
            <person name="Goeker M."/>
        </authorList>
    </citation>
    <scope>NUCLEOTIDE SEQUENCE [LARGE SCALE GENOMIC DNA]</scope>
    <source>
        <strain evidence="9 10">SS015</strain>
    </source>
</reference>
<comment type="similarity">
    <text evidence="1 5 6">Belongs to the EF-Ts family.</text>
</comment>
<comment type="caution">
    <text evidence="9">The sequence shown here is derived from an EMBL/GenBank/DDBJ whole genome shotgun (WGS) entry which is preliminary data.</text>
</comment>
<dbReference type="Gene3D" id="1.10.8.10">
    <property type="entry name" value="DNA helicase RuvA subunit, C-terminal domain"/>
    <property type="match status" value="1"/>
</dbReference>
<gene>
    <name evidence="5" type="primary">tsf</name>
    <name evidence="9" type="ORF">EDC39_10248</name>
</gene>
<evidence type="ECO:0000259" key="8">
    <source>
        <dbReference type="Pfam" id="PF00889"/>
    </source>
</evidence>
<name>A0A5D3WMF2_9BACT</name>
<keyword evidence="3 5" id="KW-0251">Elongation factor</keyword>
<comment type="subcellular location">
    <subcellularLocation>
        <location evidence="5 7">Cytoplasm</location>
    </subcellularLocation>
</comment>
<dbReference type="Pfam" id="PF00889">
    <property type="entry name" value="EF_TS"/>
    <property type="match status" value="1"/>
</dbReference>
<dbReference type="GO" id="GO:0005737">
    <property type="term" value="C:cytoplasm"/>
    <property type="evidence" value="ECO:0007669"/>
    <property type="project" value="UniProtKB-SubCell"/>
</dbReference>
<dbReference type="InterPro" id="IPR001816">
    <property type="entry name" value="Transl_elong_EFTs/EF1B"/>
</dbReference>
<evidence type="ECO:0000256" key="5">
    <source>
        <dbReference type="HAMAP-Rule" id="MF_00050"/>
    </source>
</evidence>
<dbReference type="PROSITE" id="PS01127">
    <property type="entry name" value="EF_TS_2"/>
    <property type="match status" value="1"/>
</dbReference>
<evidence type="ECO:0000256" key="7">
    <source>
        <dbReference type="RuleBase" id="RU000643"/>
    </source>
</evidence>
<dbReference type="SUPFAM" id="SSF54713">
    <property type="entry name" value="Elongation factor Ts (EF-Ts), dimerisation domain"/>
    <property type="match status" value="2"/>
</dbReference>
<dbReference type="RefSeq" id="WP_148894710.1">
    <property type="nucleotide sequence ID" value="NZ_VNIB01000002.1"/>
</dbReference>
<evidence type="ECO:0000256" key="2">
    <source>
        <dbReference type="ARBA" id="ARBA00016956"/>
    </source>
</evidence>
<dbReference type="FunFam" id="1.10.8.10:FF:000001">
    <property type="entry name" value="Elongation factor Ts"/>
    <property type="match status" value="1"/>
</dbReference>
<dbReference type="InterPro" id="IPR014039">
    <property type="entry name" value="Transl_elong_EFTs/EF1B_dimer"/>
</dbReference>
<keyword evidence="10" id="KW-1185">Reference proteome</keyword>
<dbReference type="InterPro" id="IPR018101">
    <property type="entry name" value="Transl_elong_Ts_CS"/>
</dbReference>
<dbReference type="SUPFAM" id="SSF46934">
    <property type="entry name" value="UBA-like"/>
    <property type="match status" value="1"/>
</dbReference>
<protein>
    <recommendedName>
        <fullName evidence="2 5">Elongation factor Ts</fullName>
        <shortName evidence="5">EF-Ts</shortName>
    </recommendedName>
</protein>
<dbReference type="EMBL" id="VNIB01000002">
    <property type="protein sequence ID" value="TYO99526.1"/>
    <property type="molecule type" value="Genomic_DNA"/>
</dbReference>
<dbReference type="CDD" id="cd14275">
    <property type="entry name" value="UBA_EF-Ts"/>
    <property type="match status" value="1"/>
</dbReference>
<dbReference type="GO" id="GO:0003746">
    <property type="term" value="F:translation elongation factor activity"/>
    <property type="evidence" value="ECO:0007669"/>
    <property type="project" value="UniProtKB-UniRule"/>
</dbReference>
<feature type="region of interest" description="Involved in Mg(2+) ion dislocation from EF-Tu" evidence="5">
    <location>
        <begin position="80"/>
        <end position="83"/>
    </location>
</feature>
<proteinExistence type="inferred from homology"/>
<keyword evidence="4 5" id="KW-0648">Protein biosynthesis</keyword>
<evidence type="ECO:0000256" key="1">
    <source>
        <dbReference type="ARBA" id="ARBA00005532"/>
    </source>
</evidence>
<dbReference type="PROSITE" id="PS01126">
    <property type="entry name" value="EF_TS_1"/>
    <property type="match status" value="1"/>
</dbReference>
<dbReference type="HAMAP" id="MF_00050">
    <property type="entry name" value="EF_Ts"/>
    <property type="match status" value="1"/>
</dbReference>
<dbReference type="InterPro" id="IPR009060">
    <property type="entry name" value="UBA-like_sf"/>
</dbReference>
<dbReference type="Gene3D" id="3.30.479.20">
    <property type="entry name" value="Elongation factor Ts, dimerisation domain"/>
    <property type="match status" value="2"/>
</dbReference>
<evidence type="ECO:0000313" key="9">
    <source>
        <dbReference type="EMBL" id="TYO99526.1"/>
    </source>
</evidence>
<keyword evidence="5" id="KW-0963">Cytoplasm</keyword>
<comment type="function">
    <text evidence="5 6">Associates with the EF-Tu.GDP complex and induces the exchange of GDP to GTP. It remains bound to the aminoacyl-tRNA.EF-Tu.GTP complex up to the GTP hydrolysis stage on the ribosome.</text>
</comment>
<sequence length="303" mass="32828">MAAITAKMVAELRAKTGAGMMDCKKALNETDGNMEEAIDYLRKKGLSAAAKKAGRVAAEGMIVAAGEGNVGVLAEINAETDFVAKNENFQSFAKGVGEAIVQAAPADVEALKAVVFPGSDRTVGEELTHQIATIGENMNIRRFVRFEVEKGVVASYIHAGGKIGVLIELAGDGDREAMQDLARQLAMHVAAANPQYLTREDVPAEIVDREKDIMRTKALESGKPENIVEKIIVGQLNKFFGEVCLLEQQFVIDTDRKVGKVVEQLGKELGCEIRLTRYARYQLGEGIEKKEDDFAAEVAQLTK</sequence>
<evidence type="ECO:0000256" key="3">
    <source>
        <dbReference type="ARBA" id="ARBA00022768"/>
    </source>
</evidence>
<dbReference type="Gene3D" id="1.10.286.20">
    <property type="match status" value="1"/>
</dbReference>
<evidence type="ECO:0000313" key="10">
    <source>
        <dbReference type="Proteomes" id="UP000324159"/>
    </source>
</evidence>
<organism evidence="9 10">
    <name type="scientific">Geothermobacter ehrlichii</name>
    <dbReference type="NCBI Taxonomy" id="213224"/>
    <lineage>
        <taxon>Bacteria</taxon>
        <taxon>Pseudomonadati</taxon>
        <taxon>Thermodesulfobacteriota</taxon>
        <taxon>Desulfuromonadia</taxon>
        <taxon>Desulfuromonadales</taxon>
        <taxon>Geothermobacteraceae</taxon>
        <taxon>Geothermobacter</taxon>
    </lineage>
</organism>
<feature type="domain" description="Translation elongation factor EFTs/EF1B dimerisation" evidence="8">
    <location>
        <begin position="71"/>
        <end position="285"/>
    </location>
</feature>
<dbReference type="OrthoDB" id="9808348at2"/>
<dbReference type="NCBIfam" id="TIGR00116">
    <property type="entry name" value="tsf"/>
    <property type="match status" value="1"/>
</dbReference>
<dbReference type="AlphaFoldDB" id="A0A5D3WMF2"/>
<accession>A0A5D3WMF2</accession>
<dbReference type="Proteomes" id="UP000324159">
    <property type="component" value="Unassembled WGS sequence"/>
</dbReference>
<dbReference type="PANTHER" id="PTHR11741">
    <property type="entry name" value="ELONGATION FACTOR TS"/>
    <property type="match status" value="1"/>
</dbReference>
<evidence type="ECO:0000256" key="6">
    <source>
        <dbReference type="RuleBase" id="RU000642"/>
    </source>
</evidence>
<evidence type="ECO:0000256" key="4">
    <source>
        <dbReference type="ARBA" id="ARBA00022917"/>
    </source>
</evidence>
<dbReference type="FunFam" id="1.10.286.20:FF:000001">
    <property type="entry name" value="Elongation factor Ts"/>
    <property type="match status" value="1"/>
</dbReference>
<dbReference type="InterPro" id="IPR036402">
    <property type="entry name" value="EF-Ts_dimer_sf"/>
</dbReference>
<dbReference type="PANTHER" id="PTHR11741:SF0">
    <property type="entry name" value="ELONGATION FACTOR TS, MITOCHONDRIAL"/>
    <property type="match status" value="1"/>
</dbReference>